<evidence type="ECO:0000313" key="3">
    <source>
        <dbReference type="EMBL" id="MCU6746329.1"/>
    </source>
</evidence>
<feature type="region of interest" description="Disordered" evidence="1">
    <location>
        <begin position="40"/>
        <end position="65"/>
    </location>
</feature>
<dbReference type="Pfam" id="PF04448">
    <property type="entry name" value="DUF551"/>
    <property type="match status" value="1"/>
</dbReference>
<name>A0ABT2T7T5_9FIRM</name>
<dbReference type="RefSeq" id="WP_267303977.1">
    <property type="nucleotide sequence ID" value="NZ_JAOQJX010000002.1"/>
</dbReference>
<dbReference type="Proteomes" id="UP001652394">
    <property type="component" value="Unassembled WGS sequence"/>
</dbReference>
<feature type="domain" description="DUF551" evidence="2">
    <location>
        <begin position="60"/>
        <end position="129"/>
    </location>
</feature>
<protein>
    <submittedName>
        <fullName evidence="3">DUF551 domain-containing protein</fullName>
    </submittedName>
</protein>
<evidence type="ECO:0000313" key="4">
    <source>
        <dbReference type="Proteomes" id="UP001652394"/>
    </source>
</evidence>
<organism evidence="3 4">
    <name type="scientific">Faecalicatena acetigenes</name>
    <dbReference type="NCBI Taxonomy" id="2981790"/>
    <lineage>
        <taxon>Bacteria</taxon>
        <taxon>Bacillati</taxon>
        <taxon>Bacillota</taxon>
        <taxon>Clostridia</taxon>
        <taxon>Lachnospirales</taxon>
        <taxon>Lachnospiraceae</taxon>
        <taxon>Faecalicatena</taxon>
    </lineage>
</organism>
<comment type="caution">
    <text evidence="3">The sequence shown here is derived from an EMBL/GenBank/DDBJ whole genome shotgun (WGS) entry which is preliminary data.</text>
</comment>
<proteinExistence type="predicted"/>
<evidence type="ECO:0000256" key="1">
    <source>
        <dbReference type="SAM" id="MobiDB-lite"/>
    </source>
</evidence>
<reference evidence="3 4" key="1">
    <citation type="journal article" date="2021" name="ISME Commun">
        <title>Automated analysis of genomic sequences facilitates high-throughput and comprehensive description of bacteria.</title>
        <authorList>
            <person name="Hitch T.C.A."/>
        </authorList>
    </citation>
    <scope>NUCLEOTIDE SEQUENCE [LARGE SCALE GENOMIC DNA]</scope>
    <source>
        <strain evidence="3 4">H2_18</strain>
    </source>
</reference>
<evidence type="ECO:0000259" key="2">
    <source>
        <dbReference type="Pfam" id="PF04448"/>
    </source>
</evidence>
<dbReference type="EMBL" id="JAOQJX010000002">
    <property type="protein sequence ID" value="MCU6746329.1"/>
    <property type="molecule type" value="Genomic_DNA"/>
</dbReference>
<dbReference type="InterPro" id="IPR007539">
    <property type="entry name" value="DUF551"/>
</dbReference>
<accession>A0ABT2T7T5</accession>
<sequence>MNVLEKILEEIEEEIRDSIPFSEQRADGLRKARDIIRKHMDDLSRENSQENARLPRDNDGWIPVEERLPEPSCDVLVQWEKYERYTDTIYTYMDKMWFDSMDENGNAIFETIGGTPNGKIIAWQPLPEPYRPEKEKSSCKERIMSRFMKVE</sequence>
<gene>
    <name evidence="3" type="ORF">OCV51_01425</name>
</gene>
<keyword evidence="4" id="KW-1185">Reference proteome</keyword>